<accession>A0A7W7INC7</accession>
<dbReference type="RefSeq" id="WP_260398357.1">
    <property type="nucleotide sequence ID" value="NZ_JACHKY010000002.1"/>
</dbReference>
<protein>
    <submittedName>
        <fullName evidence="3">Ni/Co efflux regulator RcnB</fullName>
    </submittedName>
</protein>
<feature type="compositionally biased region" description="Basic and acidic residues" evidence="1">
    <location>
        <begin position="157"/>
        <end position="166"/>
    </location>
</feature>
<feature type="compositionally biased region" description="Basic and acidic residues" evidence="1">
    <location>
        <begin position="121"/>
        <end position="147"/>
    </location>
</feature>
<feature type="compositionally biased region" description="Basic and acidic residues" evidence="1">
    <location>
        <begin position="44"/>
        <end position="102"/>
    </location>
</feature>
<feature type="compositionally biased region" description="Basic and acidic residues" evidence="1">
    <location>
        <begin position="174"/>
        <end position="187"/>
    </location>
</feature>
<reference evidence="3 4" key="1">
    <citation type="submission" date="2020-08" db="EMBL/GenBank/DDBJ databases">
        <title>Functional genomics of gut bacteria from endangered species of beetles.</title>
        <authorList>
            <person name="Carlos-Shanley C."/>
        </authorList>
    </citation>
    <scope>NUCLEOTIDE SEQUENCE [LARGE SCALE GENOMIC DNA]</scope>
    <source>
        <strain evidence="3 4">S00123</strain>
    </source>
</reference>
<dbReference type="AlphaFoldDB" id="A0A7W7INC7"/>
<evidence type="ECO:0000313" key="4">
    <source>
        <dbReference type="Proteomes" id="UP000539957"/>
    </source>
</evidence>
<evidence type="ECO:0000256" key="2">
    <source>
        <dbReference type="SAM" id="SignalP"/>
    </source>
</evidence>
<dbReference type="EMBL" id="JACHKY010000002">
    <property type="protein sequence ID" value="MBB4797544.1"/>
    <property type="molecule type" value="Genomic_DNA"/>
</dbReference>
<dbReference type="Pfam" id="PF11776">
    <property type="entry name" value="RcnB"/>
    <property type="match status" value="1"/>
</dbReference>
<dbReference type="Gene3D" id="3.10.450.160">
    <property type="entry name" value="inner membrane protein cigr"/>
    <property type="match status" value="1"/>
</dbReference>
<feature type="signal peptide" evidence="2">
    <location>
        <begin position="1"/>
        <end position="20"/>
    </location>
</feature>
<name>A0A7W7INC7_9CAUL</name>
<evidence type="ECO:0000256" key="1">
    <source>
        <dbReference type="SAM" id="MobiDB-lite"/>
    </source>
</evidence>
<gene>
    <name evidence="3" type="ORF">HNP32_001268</name>
</gene>
<dbReference type="InterPro" id="IPR024572">
    <property type="entry name" value="RcnB"/>
</dbReference>
<organism evidence="3 4">
    <name type="scientific">Brevundimonas bullata</name>
    <dbReference type="NCBI Taxonomy" id="13160"/>
    <lineage>
        <taxon>Bacteria</taxon>
        <taxon>Pseudomonadati</taxon>
        <taxon>Pseudomonadota</taxon>
        <taxon>Alphaproteobacteria</taxon>
        <taxon>Caulobacterales</taxon>
        <taxon>Caulobacteraceae</taxon>
        <taxon>Brevundimonas</taxon>
    </lineage>
</organism>
<proteinExistence type="predicted"/>
<evidence type="ECO:0000313" key="3">
    <source>
        <dbReference type="EMBL" id="MBB4797544.1"/>
    </source>
</evidence>
<sequence>MKRSLMVFTAIASFALPALAPVATLAQDRQAQAEDTPRALGRAPRGDQDGARPARPERPQTRPDTPRPERPQRPDRPSRPDRPADQGRPDTPRPGRPDRPDRPNGQWPSRPDQPERPGQGRPDRPGTPDRPNRPERPDRPDWNRPDRPGSQQPGRPNRPDWNRPNRPDQPGRPNRPDRPNWNHDRDYRDFHNRWNRDQWRRDWDRRHRSDWWRNDSRFRGWNGVRLGFYFAPGYGYYSVPRTYWNRQYQVGQYLPEVFWRYQVNDWRTYGLGYPPPGTRWVYVDNTIYLIDDYDGYIIEVVRDAWNW</sequence>
<comment type="caution">
    <text evidence="3">The sequence shown here is derived from an EMBL/GenBank/DDBJ whole genome shotgun (WGS) entry which is preliminary data.</text>
</comment>
<dbReference type="Proteomes" id="UP000539957">
    <property type="component" value="Unassembled WGS sequence"/>
</dbReference>
<feature type="chain" id="PRO_5031385261" evidence="2">
    <location>
        <begin position="21"/>
        <end position="307"/>
    </location>
</feature>
<keyword evidence="2" id="KW-0732">Signal</keyword>
<keyword evidence="4" id="KW-1185">Reference proteome</keyword>
<feature type="region of interest" description="Disordered" evidence="1">
    <location>
        <begin position="27"/>
        <end position="187"/>
    </location>
</feature>